<reference evidence="2" key="1">
    <citation type="journal article" date="2023" name="PLoS Negl. Trop. Dis.">
        <title>A genome sequence for Biomphalaria pfeifferi, the major vector snail for the human-infecting parasite Schistosoma mansoni.</title>
        <authorList>
            <person name="Bu L."/>
            <person name="Lu L."/>
            <person name="Laidemitt M.R."/>
            <person name="Zhang S.M."/>
            <person name="Mutuku M."/>
            <person name="Mkoji G."/>
            <person name="Steinauer M."/>
            <person name="Loker E.S."/>
        </authorList>
    </citation>
    <scope>NUCLEOTIDE SEQUENCE</scope>
    <source>
        <strain evidence="2">KasaAsao</strain>
    </source>
</reference>
<feature type="non-terminal residue" evidence="2">
    <location>
        <position position="1"/>
    </location>
</feature>
<dbReference type="AlphaFoldDB" id="A0AAD8F441"/>
<evidence type="ECO:0000313" key="2">
    <source>
        <dbReference type="EMBL" id="KAK0050615.1"/>
    </source>
</evidence>
<feature type="non-terminal residue" evidence="2">
    <location>
        <position position="80"/>
    </location>
</feature>
<keyword evidence="3" id="KW-1185">Reference proteome</keyword>
<dbReference type="InterPro" id="IPR002035">
    <property type="entry name" value="VWF_A"/>
</dbReference>
<dbReference type="CDD" id="cd01450">
    <property type="entry name" value="vWFA_subfamily_ECM"/>
    <property type="match status" value="1"/>
</dbReference>
<dbReference type="EMBL" id="JASAOG010000112">
    <property type="protein sequence ID" value="KAK0050615.1"/>
    <property type="molecule type" value="Genomic_DNA"/>
</dbReference>
<dbReference type="PANTHER" id="PTHR24020">
    <property type="entry name" value="COLLAGEN ALPHA"/>
    <property type="match status" value="1"/>
</dbReference>
<evidence type="ECO:0000259" key="1">
    <source>
        <dbReference type="PROSITE" id="PS50234"/>
    </source>
</evidence>
<dbReference type="Pfam" id="PF00092">
    <property type="entry name" value="VWA"/>
    <property type="match status" value="1"/>
</dbReference>
<dbReference type="InterPro" id="IPR050525">
    <property type="entry name" value="ECM_Assembly_Org"/>
</dbReference>
<dbReference type="Proteomes" id="UP001233172">
    <property type="component" value="Unassembled WGS sequence"/>
</dbReference>
<accession>A0AAD8F441</accession>
<name>A0AAD8F441_BIOPF</name>
<dbReference type="InterPro" id="IPR036465">
    <property type="entry name" value="vWFA_dom_sf"/>
</dbReference>
<dbReference type="SUPFAM" id="SSF53300">
    <property type="entry name" value="vWA-like"/>
    <property type="match status" value="1"/>
</dbReference>
<gene>
    <name evidence="2" type="ORF">Bpfe_019952</name>
</gene>
<dbReference type="PANTHER" id="PTHR24020:SF20">
    <property type="entry name" value="PH DOMAIN-CONTAINING PROTEIN"/>
    <property type="match status" value="1"/>
</dbReference>
<evidence type="ECO:0000313" key="3">
    <source>
        <dbReference type="Proteomes" id="UP001233172"/>
    </source>
</evidence>
<protein>
    <submittedName>
        <fullName evidence="2">Serine-rich adhesin for platelets</fullName>
    </submittedName>
</protein>
<organism evidence="2 3">
    <name type="scientific">Biomphalaria pfeifferi</name>
    <name type="common">Bloodfluke planorb</name>
    <name type="synonym">Freshwater snail</name>
    <dbReference type="NCBI Taxonomy" id="112525"/>
    <lineage>
        <taxon>Eukaryota</taxon>
        <taxon>Metazoa</taxon>
        <taxon>Spiralia</taxon>
        <taxon>Lophotrochozoa</taxon>
        <taxon>Mollusca</taxon>
        <taxon>Gastropoda</taxon>
        <taxon>Heterobranchia</taxon>
        <taxon>Euthyneura</taxon>
        <taxon>Panpulmonata</taxon>
        <taxon>Hygrophila</taxon>
        <taxon>Lymnaeoidea</taxon>
        <taxon>Planorbidae</taxon>
        <taxon>Biomphalaria</taxon>
    </lineage>
</organism>
<proteinExistence type="predicted"/>
<reference evidence="2" key="2">
    <citation type="submission" date="2023-04" db="EMBL/GenBank/DDBJ databases">
        <authorList>
            <person name="Bu L."/>
            <person name="Lu L."/>
            <person name="Laidemitt M.R."/>
            <person name="Zhang S.M."/>
            <person name="Mutuku M."/>
            <person name="Mkoji G."/>
            <person name="Steinauer M."/>
            <person name="Loker E.S."/>
        </authorList>
    </citation>
    <scope>NUCLEOTIDE SEQUENCE</scope>
    <source>
        <strain evidence="2">KasaAsao</strain>
        <tissue evidence="2">Whole Snail</tissue>
    </source>
</reference>
<dbReference type="PROSITE" id="PS50234">
    <property type="entry name" value="VWFA"/>
    <property type="match status" value="1"/>
</dbReference>
<dbReference type="Gene3D" id="3.40.50.410">
    <property type="entry name" value="von Willebrand factor, type A domain"/>
    <property type="match status" value="1"/>
</dbReference>
<comment type="caution">
    <text evidence="2">The sequence shown here is derived from an EMBL/GenBank/DDBJ whole genome shotgun (WGS) entry which is preliminary data.</text>
</comment>
<sequence>ISNTTLLDKEPVSADIIILLDSSASLGLENWLKMIKFAADLVESFDVGPDGAQFGALTFSNRPELLFKLNTYSNRTPVIE</sequence>
<feature type="domain" description="VWFA" evidence="1">
    <location>
        <begin position="15"/>
        <end position="80"/>
    </location>
</feature>